<name>A8WRK7_CAEBR</name>
<dbReference type="GO" id="GO:0043252">
    <property type="term" value="P:sodium-independent organic anion transport"/>
    <property type="evidence" value="ECO:0000318"/>
    <property type="project" value="GO_Central"/>
</dbReference>
<feature type="transmembrane region" description="Helical" evidence="3">
    <location>
        <begin position="509"/>
        <end position="535"/>
    </location>
</feature>
<feature type="transmembrane region" description="Helical" evidence="3">
    <location>
        <begin position="363"/>
        <end position="384"/>
    </location>
</feature>
<proteinExistence type="inferred from homology"/>
<gene>
    <name evidence="5 7" type="ORF">CBG01917</name>
    <name evidence="5" type="ORF">CBG_01917</name>
</gene>
<feature type="transmembrane region" description="Helical" evidence="3">
    <location>
        <begin position="12"/>
        <end position="36"/>
    </location>
</feature>
<dbReference type="GO" id="GO:0006811">
    <property type="term" value="P:monoatomic ion transport"/>
    <property type="evidence" value="ECO:0007669"/>
    <property type="project" value="UniProtKB-KW"/>
</dbReference>
<protein>
    <recommendedName>
        <fullName evidence="3">Solute carrier organic anion transporter family member</fullName>
    </recommendedName>
</protein>
<feature type="transmembrane region" description="Helical" evidence="3">
    <location>
        <begin position="396"/>
        <end position="416"/>
    </location>
</feature>
<keyword evidence="2" id="KW-1015">Disulfide bond</keyword>
<dbReference type="InterPro" id="IPR004156">
    <property type="entry name" value="OATP"/>
</dbReference>
<dbReference type="FunCoup" id="A8WRK7">
    <property type="interactions" value="47"/>
</dbReference>
<accession>A8WRK7</accession>
<evidence type="ECO:0000256" key="2">
    <source>
        <dbReference type="ARBA" id="ARBA00023157"/>
    </source>
</evidence>
<feature type="transmembrane region" description="Helical" evidence="3">
    <location>
        <begin position="547"/>
        <end position="569"/>
    </location>
</feature>
<dbReference type="Proteomes" id="UP000008549">
    <property type="component" value="Unassembled WGS sequence"/>
</dbReference>
<keyword evidence="6" id="KW-1185">Reference proteome</keyword>
<evidence type="ECO:0000313" key="7">
    <source>
        <dbReference type="WormBase" id="CBG01917"/>
    </source>
</evidence>
<dbReference type="GeneID" id="8585719"/>
<feature type="transmembrane region" description="Helical" evidence="3">
    <location>
        <begin position="56"/>
        <end position="76"/>
    </location>
</feature>
<dbReference type="InterPro" id="IPR020846">
    <property type="entry name" value="MFS_dom"/>
</dbReference>
<dbReference type="Gene3D" id="1.20.1250.20">
    <property type="entry name" value="MFS general substrate transporter like domains"/>
    <property type="match status" value="2"/>
</dbReference>
<dbReference type="InterPro" id="IPR036259">
    <property type="entry name" value="MFS_trans_sf"/>
</dbReference>
<feature type="transmembrane region" description="Helical" evidence="3">
    <location>
        <begin position="203"/>
        <end position="230"/>
    </location>
</feature>
<dbReference type="EMBL" id="HE601451">
    <property type="protein sequence ID" value="CAP23115.2"/>
    <property type="molecule type" value="Genomic_DNA"/>
</dbReference>
<feature type="transmembrane region" description="Helical" evidence="3">
    <location>
        <begin position="96"/>
        <end position="118"/>
    </location>
</feature>
<dbReference type="CDD" id="cd17336">
    <property type="entry name" value="MFS_SLCO_OATP"/>
    <property type="match status" value="1"/>
</dbReference>
<dbReference type="SUPFAM" id="SSF103473">
    <property type="entry name" value="MFS general substrate transporter"/>
    <property type="match status" value="1"/>
</dbReference>
<reference evidence="5 6" key="1">
    <citation type="journal article" date="2003" name="PLoS Biol.">
        <title>The genome sequence of Caenorhabditis briggsae: a platform for comparative genomics.</title>
        <authorList>
            <person name="Stein L.D."/>
            <person name="Bao Z."/>
            <person name="Blasiar D."/>
            <person name="Blumenthal T."/>
            <person name="Brent M.R."/>
            <person name="Chen N."/>
            <person name="Chinwalla A."/>
            <person name="Clarke L."/>
            <person name="Clee C."/>
            <person name="Coghlan A."/>
            <person name="Coulson A."/>
            <person name="D'Eustachio P."/>
            <person name="Fitch D.H."/>
            <person name="Fulton L.A."/>
            <person name="Fulton R.E."/>
            <person name="Griffiths-Jones S."/>
            <person name="Harris T.W."/>
            <person name="Hillier L.W."/>
            <person name="Kamath R."/>
            <person name="Kuwabara P.E."/>
            <person name="Mardis E.R."/>
            <person name="Marra M.A."/>
            <person name="Miner T.L."/>
            <person name="Minx P."/>
            <person name="Mullikin J.C."/>
            <person name="Plumb R.W."/>
            <person name="Rogers J."/>
            <person name="Schein J.E."/>
            <person name="Sohrmann M."/>
            <person name="Spieth J."/>
            <person name="Stajich J.E."/>
            <person name="Wei C."/>
            <person name="Willey D."/>
            <person name="Wilson R.K."/>
            <person name="Durbin R."/>
            <person name="Waterston R.H."/>
        </authorList>
    </citation>
    <scope>NUCLEOTIDE SEQUENCE [LARGE SCALE GENOMIC DNA]</scope>
    <source>
        <strain evidence="5 6">AF16</strain>
    </source>
</reference>
<dbReference type="Pfam" id="PF03137">
    <property type="entry name" value="OATP"/>
    <property type="match status" value="1"/>
</dbReference>
<dbReference type="InParanoid" id="A8WRK7"/>
<keyword evidence="3" id="KW-1133">Transmembrane helix</keyword>
<dbReference type="GO" id="GO:0015347">
    <property type="term" value="F:sodium-independent organic anion transmembrane transporter activity"/>
    <property type="evidence" value="ECO:0000318"/>
    <property type="project" value="GO_Central"/>
</dbReference>
<dbReference type="PANTHER" id="PTHR11388">
    <property type="entry name" value="ORGANIC ANION TRANSPORTER"/>
    <property type="match status" value="1"/>
</dbReference>
<feature type="domain" description="Major facilitator superfamily (MFS) profile" evidence="4">
    <location>
        <begin position="19"/>
        <end position="626"/>
    </location>
</feature>
<dbReference type="WormBase" id="CBG01917">
    <property type="protein sequence ID" value="CBP39224"/>
    <property type="gene ID" value="WBGene00025085"/>
</dbReference>
<dbReference type="CTD" id="8585719"/>
<evidence type="ECO:0000259" key="4">
    <source>
        <dbReference type="PROSITE" id="PS50850"/>
    </source>
</evidence>
<dbReference type="STRING" id="6238.A8WRK7"/>
<reference evidence="5 6" key="2">
    <citation type="journal article" date="2011" name="PLoS Genet.">
        <title>Caenorhabditis briggsae recombinant inbred line genotypes reveal inter-strain incompatibility and the evolution of recombination.</title>
        <authorList>
            <person name="Ross J.A."/>
            <person name="Koboldt D.C."/>
            <person name="Staisch J.E."/>
            <person name="Chamberlin H.M."/>
            <person name="Gupta B.P."/>
            <person name="Miller R.D."/>
            <person name="Baird S.E."/>
            <person name="Haag E.S."/>
        </authorList>
    </citation>
    <scope>NUCLEOTIDE SEQUENCE [LARGE SCALE GENOMIC DNA]</scope>
    <source>
        <strain evidence="5 6">AF16</strain>
    </source>
</reference>
<dbReference type="AlphaFoldDB" id="A8WRK7"/>
<comment type="subcellular location">
    <subcellularLocation>
        <location evidence="3">Cell membrane</location>
        <topology evidence="3">Multi-pass membrane protein</topology>
    </subcellularLocation>
    <subcellularLocation>
        <location evidence="1">Membrane</location>
        <topology evidence="1">Multi-pass membrane protein</topology>
    </subcellularLocation>
</comment>
<feature type="transmembrane region" description="Helical" evidence="3">
    <location>
        <begin position="599"/>
        <end position="621"/>
    </location>
</feature>
<dbReference type="eggNOG" id="KOG3626">
    <property type="taxonomic scope" value="Eukaryota"/>
</dbReference>
<dbReference type="NCBIfam" id="TIGR00805">
    <property type="entry name" value="oat"/>
    <property type="match status" value="1"/>
</dbReference>
<feature type="transmembrane region" description="Helical" evidence="3">
    <location>
        <begin position="166"/>
        <end position="191"/>
    </location>
</feature>
<feature type="transmembrane region" description="Helical" evidence="3">
    <location>
        <begin position="250"/>
        <end position="272"/>
    </location>
</feature>
<keyword evidence="3" id="KW-0472">Membrane</keyword>
<evidence type="ECO:0000313" key="6">
    <source>
        <dbReference type="Proteomes" id="UP000008549"/>
    </source>
</evidence>
<evidence type="ECO:0000313" key="5">
    <source>
        <dbReference type="EMBL" id="CAP23115.2"/>
    </source>
</evidence>
<feature type="transmembrane region" description="Helical" evidence="3">
    <location>
        <begin position="324"/>
        <end position="343"/>
    </location>
</feature>
<dbReference type="PROSITE" id="PS50850">
    <property type="entry name" value="MFS"/>
    <property type="match status" value="1"/>
</dbReference>
<dbReference type="KEGG" id="cbr:CBG_01917"/>
<organism evidence="5 6">
    <name type="scientific">Caenorhabditis briggsae</name>
    <dbReference type="NCBI Taxonomy" id="6238"/>
    <lineage>
        <taxon>Eukaryota</taxon>
        <taxon>Metazoa</taxon>
        <taxon>Ecdysozoa</taxon>
        <taxon>Nematoda</taxon>
        <taxon>Chromadorea</taxon>
        <taxon>Rhabditida</taxon>
        <taxon>Rhabditina</taxon>
        <taxon>Rhabditomorpha</taxon>
        <taxon>Rhabditoidea</taxon>
        <taxon>Rhabditidae</taxon>
        <taxon>Peloderinae</taxon>
        <taxon>Caenorhabditis</taxon>
    </lineage>
</organism>
<keyword evidence="3" id="KW-0812">Transmembrane</keyword>
<dbReference type="GO" id="GO:0016323">
    <property type="term" value="C:basolateral plasma membrane"/>
    <property type="evidence" value="ECO:0000318"/>
    <property type="project" value="GO_Central"/>
</dbReference>
<comment type="similarity">
    <text evidence="3">Belongs to the organo anion transporter (TC 2.A.60) family.</text>
</comment>
<evidence type="ECO:0000256" key="3">
    <source>
        <dbReference type="RuleBase" id="RU362056"/>
    </source>
</evidence>
<dbReference type="PANTHER" id="PTHR11388:SF142">
    <property type="entry name" value="SOLUTE CARRIER ORGANIC ANION TRANSPORTER FAMILY MEMBER 5A1"/>
    <property type="match status" value="1"/>
</dbReference>
<dbReference type="RefSeq" id="XP_045091977.1">
    <property type="nucleotide sequence ID" value="XM_045238981.1"/>
</dbReference>
<keyword evidence="3" id="KW-0406">Ion transport</keyword>
<dbReference type="OMA" id="WMFGSYL"/>
<dbReference type="HOGENOM" id="CLU_008954_1_3_1"/>
<sequence length="650" mass="74040">MTDRTPLPGKKYKFSINIFVLLMVLVIAVQGTYLGYVVGMLTTLEKRFGFSSEKSGWLLSLYDIGHTMAILLIGYIGSHYHLPRITGIGFRNNGKLISGVILSSLSMFMLALPVLFYGTADYTQEQLLQKKEAYAMEMNCDVNGRREISSQGEDCWREHKEHTNAFIILAFGQLFAGIFAAPFNTIAYVYIDSNVKQKRESPFLLGLLTSMYAFGPALGFLLSSILNGVYTTLGDAPDHIGTHDEHWIGAWWMGFLLCGTAYLLLAIPFFFFPRTYKHPDSFHLMLEHSRPEVSPEDRLTFKENIELFLREFPMVLKKLLTNKVYITMVIAWMFGSYLIGGYQTYLPKFIETQYGRSASMADIYSGIISVGAIAVSTALGGWILSRYNIAPRSSIICLLMSWVVILVSYIIGMNLGCSQPKVEGLSYVDYADRWHFYHHQEREQECLAYCNCETILKFDGVTVNGQNFYSPCHAGCTDYDVFSNTWSNCQCVYGNAVEKGLTHPECDIFFAYLAVMMIGLFLGNLFFMVTMMIVLRSVFDEEKVIALSLASFITNLFGFIPAPVIYGFFIDLCCILWNRQCPNERGNCVLYDNDKFTKMFHGVNSFFQIFAIIFAAICYWLSKSVKLPEEMPMVEFPESREREYRDEDEE</sequence>
<keyword evidence="3" id="KW-0813">Transport</keyword>
<evidence type="ECO:0000256" key="1">
    <source>
        <dbReference type="ARBA" id="ARBA00004141"/>
    </source>
</evidence>